<dbReference type="EMBL" id="CAJVQB010015734">
    <property type="protein sequence ID" value="CAG8776268.1"/>
    <property type="molecule type" value="Genomic_DNA"/>
</dbReference>
<keyword evidence="2" id="KW-1185">Reference proteome</keyword>
<accession>A0ABN7VIY3</accession>
<proteinExistence type="predicted"/>
<name>A0ABN7VIY3_GIGMA</name>
<organism evidence="1 2">
    <name type="scientific">Gigaspora margarita</name>
    <dbReference type="NCBI Taxonomy" id="4874"/>
    <lineage>
        <taxon>Eukaryota</taxon>
        <taxon>Fungi</taxon>
        <taxon>Fungi incertae sedis</taxon>
        <taxon>Mucoromycota</taxon>
        <taxon>Glomeromycotina</taxon>
        <taxon>Glomeromycetes</taxon>
        <taxon>Diversisporales</taxon>
        <taxon>Gigasporaceae</taxon>
        <taxon>Gigaspora</taxon>
    </lineage>
</organism>
<protein>
    <submittedName>
        <fullName evidence="1">24301_t:CDS:1</fullName>
    </submittedName>
</protein>
<gene>
    <name evidence="1" type="ORF">GMARGA_LOCUS19107</name>
</gene>
<evidence type="ECO:0000313" key="1">
    <source>
        <dbReference type="EMBL" id="CAG8776268.1"/>
    </source>
</evidence>
<feature type="non-terminal residue" evidence="1">
    <location>
        <position position="118"/>
    </location>
</feature>
<dbReference type="Proteomes" id="UP000789901">
    <property type="component" value="Unassembled WGS sequence"/>
</dbReference>
<comment type="caution">
    <text evidence="1">The sequence shown here is derived from an EMBL/GenBank/DDBJ whole genome shotgun (WGS) entry which is preliminary data.</text>
</comment>
<sequence>MGTWQIKGRIPISNTGTKNLIIESDEYDTESGDTFDEFDYEREAEDVEGQLMKEFKEKIQKFIHNKELTPQQKFEAQEFLLKNKNMFAQSLEDLECTNMITHMINTADMIPINQGPYK</sequence>
<reference evidence="1 2" key="1">
    <citation type="submission" date="2021-06" db="EMBL/GenBank/DDBJ databases">
        <authorList>
            <person name="Kallberg Y."/>
            <person name="Tangrot J."/>
            <person name="Rosling A."/>
        </authorList>
    </citation>
    <scope>NUCLEOTIDE SEQUENCE [LARGE SCALE GENOMIC DNA]</scope>
    <source>
        <strain evidence="1 2">120-4 pot B 10/14</strain>
    </source>
</reference>
<evidence type="ECO:0000313" key="2">
    <source>
        <dbReference type="Proteomes" id="UP000789901"/>
    </source>
</evidence>